<evidence type="ECO:0000313" key="3">
    <source>
        <dbReference type="Proteomes" id="UP000245207"/>
    </source>
</evidence>
<sequence length="303" mass="34864">MTSSPPIRTFRSSQLTVDQTTHHKKPIMKPTIKPLFTLFFLFFATFTFRQLFTGPIIWVTGNFVLEDTHLVNDGFMKFAEVDLGEVSLRQNVEQLVGGDFRTAKRSFLSAGRVGRNVRGNGFLDLRSPEFSKLKLEVRKGLQDWLRKRRFSANVMSKMGRKYRSCAVVGNSGILLKVRLLELVYSSGSVYISDVMRLAFQREVQEEDSWISFLRSWCVYVEDRLAYLDAVISELELCANYKSVAQVVVQLRHGDNIVFADAVMYFKVIRDFEADKLAKMHLFLQISTMHVALRRQFVGRFTGV</sequence>
<protein>
    <submittedName>
        <fullName evidence="2">Glycosyl transferase, family 29</fullName>
    </submittedName>
</protein>
<dbReference type="AlphaFoldDB" id="A0A2U1KJ24"/>
<keyword evidence="2" id="KW-0808">Transferase</keyword>
<dbReference type="GO" id="GO:0016740">
    <property type="term" value="F:transferase activity"/>
    <property type="evidence" value="ECO:0007669"/>
    <property type="project" value="UniProtKB-KW"/>
</dbReference>
<name>A0A2U1KJ24_ARTAN</name>
<keyword evidence="1" id="KW-0812">Transmembrane</keyword>
<dbReference type="OrthoDB" id="10264956at2759"/>
<comment type="caution">
    <text evidence="2">The sequence shown here is derived from an EMBL/GenBank/DDBJ whole genome shotgun (WGS) entry which is preliminary data.</text>
</comment>
<feature type="transmembrane region" description="Helical" evidence="1">
    <location>
        <begin position="34"/>
        <end position="52"/>
    </location>
</feature>
<dbReference type="PANTHER" id="PTHR46779:SF6">
    <property type="entry name" value="GLYCOSYL TRANSFERASE FAMILY 29-RELATED"/>
    <property type="match status" value="1"/>
</dbReference>
<keyword evidence="1" id="KW-1133">Transmembrane helix</keyword>
<dbReference type="EMBL" id="PKPP01017742">
    <property type="protein sequence ID" value="PWA36732.1"/>
    <property type="molecule type" value="Genomic_DNA"/>
</dbReference>
<proteinExistence type="predicted"/>
<evidence type="ECO:0000313" key="2">
    <source>
        <dbReference type="EMBL" id="PWA36732.1"/>
    </source>
</evidence>
<dbReference type="Proteomes" id="UP000245207">
    <property type="component" value="Unassembled WGS sequence"/>
</dbReference>
<dbReference type="STRING" id="35608.A0A2U1KJ24"/>
<organism evidence="2 3">
    <name type="scientific">Artemisia annua</name>
    <name type="common">Sweet wormwood</name>
    <dbReference type="NCBI Taxonomy" id="35608"/>
    <lineage>
        <taxon>Eukaryota</taxon>
        <taxon>Viridiplantae</taxon>
        <taxon>Streptophyta</taxon>
        <taxon>Embryophyta</taxon>
        <taxon>Tracheophyta</taxon>
        <taxon>Spermatophyta</taxon>
        <taxon>Magnoliopsida</taxon>
        <taxon>eudicotyledons</taxon>
        <taxon>Gunneridae</taxon>
        <taxon>Pentapetalae</taxon>
        <taxon>asterids</taxon>
        <taxon>campanulids</taxon>
        <taxon>Asterales</taxon>
        <taxon>Asteraceae</taxon>
        <taxon>Asteroideae</taxon>
        <taxon>Anthemideae</taxon>
        <taxon>Artemisiinae</taxon>
        <taxon>Artemisia</taxon>
    </lineage>
</organism>
<keyword evidence="3" id="KW-1185">Reference proteome</keyword>
<gene>
    <name evidence="2" type="ORF">CTI12_AA596800</name>
</gene>
<evidence type="ECO:0000256" key="1">
    <source>
        <dbReference type="SAM" id="Phobius"/>
    </source>
</evidence>
<keyword evidence="1" id="KW-0472">Membrane</keyword>
<accession>A0A2U1KJ24</accession>
<dbReference type="PANTHER" id="PTHR46779">
    <property type="entry name" value="BETA-1,6-GALACTOSYLTRANSFERASE GALT29A"/>
    <property type="match status" value="1"/>
</dbReference>
<reference evidence="2 3" key="1">
    <citation type="journal article" date="2018" name="Mol. Plant">
        <title>The genome of Artemisia annua provides insight into the evolution of Asteraceae family and artemisinin biosynthesis.</title>
        <authorList>
            <person name="Shen Q."/>
            <person name="Zhang L."/>
            <person name="Liao Z."/>
            <person name="Wang S."/>
            <person name="Yan T."/>
            <person name="Shi P."/>
            <person name="Liu M."/>
            <person name="Fu X."/>
            <person name="Pan Q."/>
            <person name="Wang Y."/>
            <person name="Lv Z."/>
            <person name="Lu X."/>
            <person name="Zhang F."/>
            <person name="Jiang W."/>
            <person name="Ma Y."/>
            <person name="Chen M."/>
            <person name="Hao X."/>
            <person name="Li L."/>
            <person name="Tang Y."/>
            <person name="Lv G."/>
            <person name="Zhou Y."/>
            <person name="Sun X."/>
            <person name="Brodelius P.E."/>
            <person name="Rose J.K.C."/>
            <person name="Tang K."/>
        </authorList>
    </citation>
    <scope>NUCLEOTIDE SEQUENCE [LARGE SCALE GENOMIC DNA]</scope>
    <source>
        <strain evidence="3">cv. Huhao1</strain>
        <tissue evidence="2">Leaf</tissue>
    </source>
</reference>